<sequence length="237" mass="26752">MKLITPVTEDFNSFQLPPRSIPFLNSHRPRNIPARLPPFALFRPNANFTTLGNLPTTSHLNEEQKNRNPCYSGDSLEGEISALRNSVVLCAELFTTRNTPQRTIERGEMHSEMGEKMLKRSDAIVLQYLKLSHAIHHANHSIRREEKRTTWTNVRKKGEEWMDTVPPALIQAAPPSRISSYTCTPFVKTPSATGNSIVKDTALMPPPNYKPPRKRHTFRVGSAEMNSPIKTQPEGTS</sequence>
<protein>
    <submittedName>
        <fullName evidence="1">Uncharacterized protein</fullName>
    </submittedName>
</protein>
<comment type="caution">
    <text evidence="1">The sequence shown here is derived from an EMBL/GenBank/DDBJ whole genome shotgun (WGS) entry which is preliminary data.</text>
</comment>
<dbReference type="AlphaFoldDB" id="A0A2P6NEB6"/>
<dbReference type="EMBL" id="MDYQ01000107">
    <property type="protein sequence ID" value="PRP82272.1"/>
    <property type="molecule type" value="Genomic_DNA"/>
</dbReference>
<dbReference type="Proteomes" id="UP000241769">
    <property type="component" value="Unassembled WGS sequence"/>
</dbReference>
<dbReference type="InParanoid" id="A0A2P6NEB6"/>
<name>A0A2P6NEB6_9EUKA</name>
<reference evidence="1 2" key="1">
    <citation type="journal article" date="2018" name="Genome Biol. Evol.">
        <title>Multiple Roots of Fruiting Body Formation in Amoebozoa.</title>
        <authorList>
            <person name="Hillmann F."/>
            <person name="Forbes G."/>
            <person name="Novohradska S."/>
            <person name="Ferling I."/>
            <person name="Riege K."/>
            <person name="Groth M."/>
            <person name="Westermann M."/>
            <person name="Marz M."/>
            <person name="Spaller T."/>
            <person name="Winckler T."/>
            <person name="Schaap P."/>
            <person name="Glockner G."/>
        </authorList>
    </citation>
    <scope>NUCLEOTIDE SEQUENCE [LARGE SCALE GENOMIC DNA]</scope>
    <source>
        <strain evidence="1 2">Jena</strain>
    </source>
</reference>
<keyword evidence="2" id="KW-1185">Reference proteome</keyword>
<evidence type="ECO:0000313" key="1">
    <source>
        <dbReference type="EMBL" id="PRP82272.1"/>
    </source>
</evidence>
<proteinExistence type="predicted"/>
<gene>
    <name evidence="1" type="ORF">PROFUN_06284</name>
</gene>
<accession>A0A2P6NEB6</accession>
<evidence type="ECO:0000313" key="2">
    <source>
        <dbReference type="Proteomes" id="UP000241769"/>
    </source>
</evidence>
<organism evidence="1 2">
    <name type="scientific">Planoprotostelium fungivorum</name>
    <dbReference type="NCBI Taxonomy" id="1890364"/>
    <lineage>
        <taxon>Eukaryota</taxon>
        <taxon>Amoebozoa</taxon>
        <taxon>Evosea</taxon>
        <taxon>Variosea</taxon>
        <taxon>Cavosteliida</taxon>
        <taxon>Cavosteliaceae</taxon>
        <taxon>Planoprotostelium</taxon>
    </lineage>
</organism>